<dbReference type="AlphaFoldDB" id="A0A8J7WPE5"/>
<feature type="region of interest" description="Disordered" evidence="1">
    <location>
        <begin position="663"/>
        <end position="737"/>
    </location>
</feature>
<dbReference type="InterPro" id="IPR013325">
    <property type="entry name" value="RNA_pol_sigma_r2"/>
</dbReference>
<feature type="compositionally biased region" description="Low complexity" evidence="1">
    <location>
        <begin position="663"/>
        <end position="713"/>
    </location>
</feature>
<name>A0A8J7WPE5_9ACTN</name>
<evidence type="ECO:0000313" key="4">
    <source>
        <dbReference type="Proteomes" id="UP000677913"/>
    </source>
</evidence>
<dbReference type="GO" id="GO:0006352">
    <property type="term" value="P:DNA-templated transcription initiation"/>
    <property type="evidence" value="ECO:0007669"/>
    <property type="project" value="InterPro"/>
</dbReference>
<evidence type="ECO:0000256" key="1">
    <source>
        <dbReference type="SAM" id="MobiDB-lite"/>
    </source>
</evidence>
<dbReference type="SUPFAM" id="SSF88946">
    <property type="entry name" value="Sigma2 domain of RNA polymerase sigma factors"/>
    <property type="match status" value="1"/>
</dbReference>
<feature type="compositionally biased region" description="Low complexity" evidence="1">
    <location>
        <begin position="545"/>
        <end position="574"/>
    </location>
</feature>
<feature type="compositionally biased region" description="Low complexity" evidence="1">
    <location>
        <begin position="519"/>
        <end position="536"/>
    </location>
</feature>
<feature type="domain" description="BACON" evidence="2">
    <location>
        <begin position="581"/>
        <end position="636"/>
    </location>
</feature>
<keyword evidence="4" id="KW-1185">Reference proteome</keyword>
<evidence type="ECO:0000313" key="3">
    <source>
        <dbReference type="EMBL" id="MBS2965043.1"/>
    </source>
</evidence>
<feature type="compositionally biased region" description="Low complexity" evidence="1">
    <location>
        <begin position="350"/>
        <end position="361"/>
    </location>
</feature>
<protein>
    <submittedName>
        <fullName evidence="3">Sigma-70 family RNA polymerase sigma factor</fullName>
    </submittedName>
</protein>
<feature type="compositionally biased region" description="Low complexity" evidence="1">
    <location>
        <begin position="501"/>
        <end position="510"/>
    </location>
</feature>
<sequence length="737" mass="75593">MKADDSRDRWHAEDPGALDVLGKPLRTEPFRPTGDAADGWGRAAAYDAYGDGLHTYAIWSLGDHDAAVDALYCAFVIADRNVTQLRQPDHIQPWLYAILRHECHLRSAAPRDSAADPAPVSWRLHPPAGAADPTGSLAALERNLRRAEFHSLEWPESEGLDPAHREILELTIRHGLDSNGLGLVLGLGQGAARGRETEAAGDGDGDGADAPGFGVLADAWRELERSLAAAAVAKASREHCARLAELTRDWPGRLTARLRTPLTDHVDACTRCQHYLHTVIGTPSAPTILPFIAAPRSLRKLVLAELRDPDLASRAGVDHDLIAARIRRFTPDGFPKTPPSPPGRGRAGRRAAAPRSGAARPGRTEPPPDVTAPVIVPDVKTGRVVEHRADTAAPRVWPQAEKSFDAESADFYCAPGSWAARVLPPDVNAHTPSVQLADVRVVNAYPAVPGNQPRPARRRPRPLRQAVLSAVALTAVGAAAATASALLGTDSDGHTTRLSESTPSQGSVSVPGGGGRLTASVSSAPLPAASSSAGVLKVRRTGVRAPGAAAGDPSDPAGGAPDPGSGPASGPSAAAADFHVSVNQRAADPNSVTILLRNTGSAPVSWQATPQDSWIVLSRGSGTLDGGQSLTITATATAAAPTGPWTSKVAFAPGGSVVVFQGGSSDASSAPASPSASGGATGSTPPGSPSGGSTAPAPPTADASAHSAHPAAARLTHTVALRRGGSRGSAPSSPAAA</sequence>
<dbReference type="InterPro" id="IPR024361">
    <property type="entry name" value="BACON"/>
</dbReference>
<gene>
    <name evidence="3" type="ORF">KGA66_18445</name>
</gene>
<proteinExistence type="predicted"/>
<feature type="region of interest" description="Disordered" evidence="1">
    <location>
        <begin position="330"/>
        <end position="374"/>
    </location>
</feature>
<organism evidence="3 4">
    <name type="scientific">Actinocrinis puniceicyclus</name>
    <dbReference type="NCBI Taxonomy" id="977794"/>
    <lineage>
        <taxon>Bacteria</taxon>
        <taxon>Bacillati</taxon>
        <taxon>Actinomycetota</taxon>
        <taxon>Actinomycetes</taxon>
        <taxon>Catenulisporales</taxon>
        <taxon>Actinospicaceae</taxon>
        <taxon>Actinocrinis</taxon>
    </lineage>
</organism>
<comment type="caution">
    <text evidence="3">The sequence shown here is derived from an EMBL/GenBank/DDBJ whole genome shotgun (WGS) entry which is preliminary data.</text>
</comment>
<feature type="region of interest" description="Disordered" evidence="1">
    <location>
        <begin position="488"/>
        <end position="574"/>
    </location>
</feature>
<dbReference type="GO" id="GO:0003700">
    <property type="term" value="F:DNA-binding transcription factor activity"/>
    <property type="evidence" value="ECO:0007669"/>
    <property type="project" value="InterPro"/>
</dbReference>
<dbReference type="Gene3D" id="1.10.1740.10">
    <property type="match status" value="1"/>
</dbReference>
<feature type="compositionally biased region" description="Low complexity" evidence="1">
    <location>
        <begin position="728"/>
        <end position="737"/>
    </location>
</feature>
<evidence type="ECO:0000259" key="2">
    <source>
        <dbReference type="Pfam" id="PF19190"/>
    </source>
</evidence>
<dbReference type="RefSeq" id="WP_211469404.1">
    <property type="nucleotide sequence ID" value="NZ_JAGSXH010000068.1"/>
</dbReference>
<dbReference type="Pfam" id="PF19190">
    <property type="entry name" value="BACON_2"/>
    <property type="match status" value="1"/>
</dbReference>
<dbReference type="EMBL" id="JAGSXH010000068">
    <property type="protein sequence ID" value="MBS2965043.1"/>
    <property type="molecule type" value="Genomic_DNA"/>
</dbReference>
<accession>A0A8J7WPE5</accession>
<reference evidence="3" key="1">
    <citation type="submission" date="2021-04" db="EMBL/GenBank/DDBJ databases">
        <title>Genome based classification of Actinospica acidithermotolerans sp. nov., an actinobacterium isolated from an Indonesian hot spring.</title>
        <authorList>
            <person name="Kusuma A.B."/>
            <person name="Putra K.E."/>
            <person name="Nafisah S."/>
            <person name="Loh J."/>
            <person name="Nouioui I."/>
            <person name="Goodfellow M."/>
        </authorList>
    </citation>
    <scope>NUCLEOTIDE SEQUENCE</scope>
    <source>
        <strain evidence="3">DSM 45618</strain>
    </source>
</reference>
<dbReference type="Proteomes" id="UP000677913">
    <property type="component" value="Unassembled WGS sequence"/>
</dbReference>